<dbReference type="InterPro" id="IPR006037">
    <property type="entry name" value="RCK_C"/>
</dbReference>
<dbReference type="Pfam" id="PF02080">
    <property type="entry name" value="TrkA_C"/>
    <property type="match status" value="2"/>
</dbReference>
<dbReference type="InterPro" id="IPR031312">
    <property type="entry name" value="Na/sul_symport_CS"/>
</dbReference>
<evidence type="ECO:0000256" key="5">
    <source>
        <dbReference type="ARBA" id="ARBA00022989"/>
    </source>
</evidence>
<sequence>MSPEAWLTLGVIVLILGLLIFTRKPPDVIVVGGVTLLLFSGVLTPEEALAGLSNPAMATVGVLFIVAVGLRETGSIDWLAHHLLGNGRSLVRLQARIMGPTVAISAFMNNTPVVAMLIPAITDFARRHRLSTSKLMIPLSYAAILGGTCTLIGTSTNLVVNSLLIEQTGQAELGLFAIAWVGLPVAIIGIIYVLLFGRWLLPDRKPVFSHWNDPREYTLEMLLQPNSPLVGRTIEDAGLRNLPGMYLVEINRQNQIIPAVRPNEKLQPHDRLVFVGIIDTVKDLQKIRGLMPATEQVFKLDSPRAERCLIEAVVSNTCRLIGTTIRAGQFRSVYNAVVIAAARNGERIRGKIGDIILQPGDTLLLETRPSFLEQQRNSRDFFLVSEVADSNPPRHDRAWIALIVLALMVIVVTLQWLSLLEAALTAAGLMLATGCLQIATARRSVDWQVLIVIAASLALGQALQNTGAAAHIAHIVLKLIGDNPWGVLAAVHFLTALMTELITNNAAAVLMFPIALAAADSLGVNFTPFAISIMVAASASFATPIGYQTNLMVYGPGGYHFTDYLRIGLPLNFLVWSMTVFIAPQIWSF</sequence>
<protein>
    <submittedName>
        <fullName evidence="9">Potassium transporter TrkA</fullName>
    </submittedName>
</protein>
<proteinExistence type="predicted"/>
<evidence type="ECO:0000256" key="1">
    <source>
        <dbReference type="ARBA" id="ARBA00004141"/>
    </source>
</evidence>
<dbReference type="FunFam" id="3.30.70.1450:FF:000009">
    <property type="entry name" value="SLC13 family permease"/>
    <property type="match status" value="1"/>
</dbReference>
<dbReference type="PANTHER" id="PTHR43652">
    <property type="entry name" value="BASIC AMINO ACID ANTIPORTER YFCC-RELATED"/>
    <property type="match status" value="1"/>
</dbReference>
<feature type="transmembrane region" description="Helical" evidence="7">
    <location>
        <begin position="529"/>
        <end position="547"/>
    </location>
</feature>
<dbReference type="InterPro" id="IPR036721">
    <property type="entry name" value="RCK_C_sf"/>
</dbReference>
<dbReference type="SUPFAM" id="SSF116726">
    <property type="entry name" value="TrkA C-terminal domain-like"/>
    <property type="match status" value="2"/>
</dbReference>
<comment type="caution">
    <text evidence="9">The sequence shown here is derived from an EMBL/GenBank/DDBJ whole genome shotgun (WGS) entry which is preliminary data.</text>
</comment>
<dbReference type="AlphaFoldDB" id="A0A0E2Z422"/>
<evidence type="ECO:0000259" key="8">
    <source>
        <dbReference type="PROSITE" id="PS51202"/>
    </source>
</evidence>
<name>A0A0E2Z422_9GAMM</name>
<feature type="transmembrane region" description="Helical" evidence="7">
    <location>
        <begin position="135"/>
        <end position="153"/>
    </location>
</feature>
<dbReference type="PROSITE" id="PS01271">
    <property type="entry name" value="NA_SULFATE"/>
    <property type="match status" value="1"/>
</dbReference>
<feature type="transmembrane region" description="Helical" evidence="7">
    <location>
        <begin position="51"/>
        <end position="70"/>
    </location>
</feature>
<feature type="transmembrane region" description="Helical" evidence="7">
    <location>
        <begin position="173"/>
        <end position="195"/>
    </location>
</feature>
<reference evidence="9 10" key="1">
    <citation type="submission" date="2014-07" db="EMBL/GenBank/DDBJ databases">
        <title>Comparative analysis of Nitrosococcus oceani genome inventories of strains from Pacific and Atlantic gyres.</title>
        <authorList>
            <person name="Lim C.K."/>
            <person name="Wang L."/>
            <person name="Sayavedra-Soto L.A."/>
            <person name="Klotz M.G."/>
        </authorList>
    </citation>
    <scope>NUCLEOTIDE SEQUENCE [LARGE SCALE GENOMIC DNA]</scope>
    <source>
        <strain evidence="9 10">C-27</strain>
    </source>
</reference>
<feature type="transmembrane region" description="Helical" evidence="7">
    <location>
        <begin position="484"/>
        <end position="517"/>
    </location>
</feature>
<evidence type="ECO:0000256" key="2">
    <source>
        <dbReference type="ARBA" id="ARBA00022448"/>
    </source>
</evidence>
<dbReference type="Pfam" id="PF03600">
    <property type="entry name" value="CitMHS"/>
    <property type="match status" value="1"/>
</dbReference>
<evidence type="ECO:0000256" key="3">
    <source>
        <dbReference type="ARBA" id="ARBA00022692"/>
    </source>
</evidence>
<keyword evidence="3 7" id="KW-0812">Transmembrane</keyword>
<organism evidence="9 10">
    <name type="scientific">Nitrosococcus oceani C-27</name>
    <dbReference type="NCBI Taxonomy" id="314279"/>
    <lineage>
        <taxon>Bacteria</taxon>
        <taxon>Pseudomonadati</taxon>
        <taxon>Pseudomonadota</taxon>
        <taxon>Gammaproteobacteria</taxon>
        <taxon>Chromatiales</taxon>
        <taxon>Chromatiaceae</taxon>
        <taxon>Nitrosococcus</taxon>
    </lineage>
</organism>
<dbReference type="Proteomes" id="UP000028839">
    <property type="component" value="Unassembled WGS sequence"/>
</dbReference>
<feature type="transmembrane region" description="Helical" evidence="7">
    <location>
        <begin position="398"/>
        <end position="417"/>
    </location>
</feature>
<dbReference type="EMBL" id="JPGN01000034">
    <property type="protein sequence ID" value="KFI19966.1"/>
    <property type="molecule type" value="Genomic_DNA"/>
</dbReference>
<feature type="transmembrane region" description="Helical" evidence="7">
    <location>
        <begin position="567"/>
        <end position="587"/>
    </location>
</feature>
<evidence type="ECO:0000256" key="6">
    <source>
        <dbReference type="ARBA" id="ARBA00023136"/>
    </source>
</evidence>
<keyword evidence="5 7" id="KW-1133">Transmembrane helix</keyword>
<evidence type="ECO:0000313" key="9">
    <source>
        <dbReference type="EMBL" id="KFI19966.1"/>
    </source>
</evidence>
<evidence type="ECO:0000256" key="4">
    <source>
        <dbReference type="ARBA" id="ARBA00022737"/>
    </source>
</evidence>
<dbReference type="InterPro" id="IPR004680">
    <property type="entry name" value="Cit_transptr-like_dom"/>
</dbReference>
<keyword evidence="6 7" id="KW-0472">Membrane</keyword>
<dbReference type="GO" id="GO:0008324">
    <property type="term" value="F:monoatomic cation transmembrane transporter activity"/>
    <property type="evidence" value="ECO:0007669"/>
    <property type="project" value="InterPro"/>
</dbReference>
<dbReference type="GO" id="GO:0006813">
    <property type="term" value="P:potassium ion transport"/>
    <property type="evidence" value="ECO:0007669"/>
    <property type="project" value="InterPro"/>
</dbReference>
<evidence type="ECO:0000313" key="10">
    <source>
        <dbReference type="Proteomes" id="UP000028839"/>
    </source>
</evidence>
<dbReference type="OrthoDB" id="9809303at2"/>
<accession>A0A0E2Z422</accession>
<dbReference type="InterPro" id="IPR051679">
    <property type="entry name" value="DASS-Related_Transporters"/>
</dbReference>
<comment type="subcellular location">
    <subcellularLocation>
        <location evidence="1">Membrane</location>
        <topology evidence="1">Multi-pass membrane protein</topology>
    </subcellularLocation>
</comment>
<dbReference type="Gene3D" id="3.30.70.1450">
    <property type="entry name" value="Regulator of K+ conductance, C-terminal domain"/>
    <property type="match status" value="2"/>
</dbReference>
<dbReference type="HOGENOM" id="CLU_005170_6_2_6"/>
<evidence type="ECO:0000256" key="7">
    <source>
        <dbReference type="SAM" id="Phobius"/>
    </source>
</evidence>
<feature type="domain" description="RCK C-terminal" evidence="8">
    <location>
        <begin position="205"/>
        <end position="290"/>
    </location>
</feature>
<dbReference type="PANTHER" id="PTHR43652:SF2">
    <property type="entry name" value="BASIC AMINO ACID ANTIPORTER YFCC-RELATED"/>
    <property type="match status" value="1"/>
</dbReference>
<dbReference type="GO" id="GO:0005886">
    <property type="term" value="C:plasma membrane"/>
    <property type="evidence" value="ECO:0007669"/>
    <property type="project" value="TreeGrafter"/>
</dbReference>
<keyword evidence="2" id="KW-0813">Transport</keyword>
<dbReference type="PROSITE" id="PS51202">
    <property type="entry name" value="RCK_C"/>
    <property type="match status" value="2"/>
</dbReference>
<feature type="domain" description="RCK C-terminal" evidence="8">
    <location>
        <begin position="295"/>
        <end position="381"/>
    </location>
</feature>
<gene>
    <name evidence="9" type="ORF">IB75_06115</name>
</gene>
<feature type="transmembrane region" description="Helical" evidence="7">
    <location>
        <begin position="28"/>
        <end position="45"/>
    </location>
</feature>
<feature type="transmembrane region" description="Helical" evidence="7">
    <location>
        <begin position="6"/>
        <end position="21"/>
    </location>
</feature>
<keyword evidence="4" id="KW-0677">Repeat</keyword>